<keyword evidence="3" id="KW-1185">Reference proteome</keyword>
<feature type="compositionally biased region" description="Polar residues" evidence="1">
    <location>
        <begin position="58"/>
        <end position="75"/>
    </location>
</feature>
<comment type="caution">
    <text evidence="2">The sequence shown here is derived from an EMBL/GenBank/DDBJ whole genome shotgun (WGS) entry which is preliminary data.</text>
</comment>
<protein>
    <submittedName>
        <fullName evidence="2">Uncharacterized protein</fullName>
    </submittedName>
</protein>
<evidence type="ECO:0000256" key="1">
    <source>
        <dbReference type="SAM" id="MobiDB-lite"/>
    </source>
</evidence>
<dbReference type="GeneID" id="72008386"/>
<feature type="region of interest" description="Disordered" evidence="1">
    <location>
        <begin position="1"/>
        <end position="347"/>
    </location>
</feature>
<dbReference type="Proteomes" id="UP000814176">
    <property type="component" value="Unassembled WGS sequence"/>
</dbReference>
<feature type="compositionally biased region" description="Low complexity" evidence="1">
    <location>
        <begin position="264"/>
        <end position="274"/>
    </location>
</feature>
<gene>
    <name evidence="2" type="ORF">C8Q71DRAFT_859553</name>
</gene>
<feature type="compositionally biased region" description="Acidic residues" evidence="1">
    <location>
        <begin position="314"/>
        <end position="329"/>
    </location>
</feature>
<feature type="compositionally biased region" description="Gly residues" evidence="1">
    <location>
        <begin position="649"/>
        <end position="683"/>
    </location>
</feature>
<feature type="compositionally biased region" description="Pro residues" evidence="1">
    <location>
        <begin position="279"/>
        <end position="288"/>
    </location>
</feature>
<feature type="compositionally biased region" description="Polar residues" evidence="1">
    <location>
        <begin position="32"/>
        <end position="41"/>
    </location>
</feature>
<reference evidence="2 3" key="1">
    <citation type="journal article" date="2021" name="Environ. Microbiol.">
        <title>Gene family expansions and transcriptome signatures uncover fungal adaptations to wood decay.</title>
        <authorList>
            <person name="Hage H."/>
            <person name="Miyauchi S."/>
            <person name="Viragh M."/>
            <person name="Drula E."/>
            <person name="Min B."/>
            <person name="Chaduli D."/>
            <person name="Navarro D."/>
            <person name="Favel A."/>
            <person name="Norest M."/>
            <person name="Lesage-Meessen L."/>
            <person name="Balint B."/>
            <person name="Merenyi Z."/>
            <person name="de Eugenio L."/>
            <person name="Morin E."/>
            <person name="Martinez A.T."/>
            <person name="Baldrian P."/>
            <person name="Stursova M."/>
            <person name="Martinez M.J."/>
            <person name="Novotny C."/>
            <person name="Magnuson J.K."/>
            <person name="Spatafora J.W."/>
            <person name="Maurice S."/>
            <person name="Pangilinan J."/>
            <person name="Andreopoulos W."/>
            <person name="LaButti K."/>
            <person name="Hundley H."/>
            <person name="Na H."/>
            <person name="Kuo A."/>
            <person name="Barry K."/>
            <person name="Lipzen A."/>
            <person name="Henrissat B."/>
            <person name="Riley R."/>
            <person name="Ahrendt S."/>
            <person name="Nagy L.G."/>
            <person name="Grigoriev I.V."/>
            <person name="Martin F."/>
            <person name="Rosso M.N."/>
        </authorList>
    </citation>
    <scope>NUCLEOTIDE SEQUENCE [LARGE SCALE GENOMIC DNA]</scope>
    <source>
        <strain evidence="2 3">CIRM-BRFM 1785</strain>
    </source>
</reference>
<dbReference type="EMBL" id="JADCUA010000015">
    <property type="protein sequence ID" value="KAH9834577.1"/>
    <property type="molecule type" value="Genomic_DNA"/>
</dbReference>
<evidence type="ECO:0000313" key="2">
    <source>
        <dbReference type="EMBL" id="KAH9834577.1"/>
    </source>
</evidence>
<evidence type="ECO:0000313" key="3">
    <source>
        <dbReference type="Proteomes" id="UP000814176"/>
    </source>
</evidence>
<sequence>MDAYNGLNPGQINPTNRPPAFTDPPAPWEQPQAHTAWTPPSTRGDIFWDDSQRPQAYPNVQTRSHIPPESTSSFENPEYDDLIRSINIPDLSDFNRSSQQAGPSHLSHPRPVPAPEFADRGEGSSRTNRPRAQRTYGTGGMSHEVAPTRNAARARPQYDEPILGRRVPTPAHRTQTPHPTLPHTPPRRPNEPNGQILPESQRGHPRPSSRTSVLSYVEVRNNARPPSRNTDAMVIDDDLWNNFVNPPQQNRPIPGGQGPLYLTGSGSHGPPLLTGPGGHGPPHPPVQQPPAEYGAPPPPLGPQQQYEPRLYQGEEPEDEDENDEAEPNDDYNWMPAEVTPAPDDDWRDIQGDTFYYKYKGQSPQQASRWLSSRRRGLLFSFAGHEARDNDDDAWPRQLRLEEALKQVFRIPNPEIYLPDTENGAIPVPGEGPVYCLLQNITAVQQTDLLRQKWYVRRDLAVRFVTLSLGPSTWMGSFEKRQAFGTMKNDQILPFFRAGLRRQPLLGLTMEMIERDKGMGAKSKWGDTSTYIAFEHVVSSINIRGVPRQTSGGTSSPLIQLYCDSPTAHPRDWVIWREAVRNQHYSTENGAKAILIEKVVQCRLCHSINHSVGLCDLPTVPGWNGPTPDQLQNDQNSDRRYRNGENGAQRGRGGGRGGHGGGASRGRGGSNGRGINGRGRGRGNGRYANPRPRVDEAMHAALLREADEGWSHQ</sequence>
<feature type="region of interest" description="Disordered" evidence="1">
    <location>
        <begin position="624"/>
        <end position="694"/>
    </location>
</feature>
<dbReference type="RefSeq" id="XP_047777108.1">
    <property type="nucleotide sequence ID" value="XM_047927654.1"/>
</dbReference>
<accession>A0ABQ8KAP1</accession>
<organism evidence="2 3">
    <name type="scientific">Rhodofomes roseus</name>
    <dbReference type="NCBI Taxonomy" id="34475"/>
    <lineage>
        <taxon>Eukaryota</taxon>
        <taxon>Fungi</taxon>
        <taxon>Dikarya</taxon>
        <taxon>Basidiomycota</taxon>
        <taxon>Agaricomycotina</taxon>
        <taxon>Agaricomycetes</taxon>
        <taxon>Polyporales</taxon>
        <taxon>Rhodofomes</taxon>
    </lineage>
</organism>
<feature type="compositionally biased region" description="Polar residues" evidence="1">
    <location>
        <begin position="242"/>
        <end position="251"/>
    </location>
</feature>
<name>A0ABQ8KAP1_9APHY</name>
<proteinExistence type="predicted"/>